<comment type="caution">
    <text evidence="1">The sequence shown here is derived from an EMBL/GenBank/DDBJ whole genome shotgun (WGS) entry which is preliminary data.</text>
</comment>
<evidence type="ECO:0000313" key="1">
    <source>
        <dbReference type="EMBL" id="MBA0799871.1"/>
    </source>
</evidence>
<dbReference type="OrthoDB" id="962061at2759"/>
<reference evidence="1 2" key="1">
    <citation type="journal article" date="2019" name="Genome Biol. Evol.">
        <title>Insights into the evolution of the New World diploid cottons (Gossypium, subgenus Houzingenia) based on genome sequencing.</title>
        <authorList>
            <person name="Grover C.E."/>
            <person name="Arick M.A. 2nd"/>
            <person name="Thrash A."/>
            <person name="Conover J.L."/>
            <person name="Sanders W.S."/>
            <person name="Peterson D.G."/>
            <person name="Frelichowski J.E."/>
            <person name="Scheffler J.A."/>
            <person name="Scheffler B.E."/>
            <person name="Wendel J.F."/>
        </authorList>
    </citation>
    <scope>NUCLEOTIDE SEQUENCE [LARGE SCALE GENOMIC DNA]</scope>
    <source>
        <strain evidence="1">0</strain>
        <tissue evidence="1">Leaf</tissue>
    </source>
</reference>
<organism evidence="1 2">
    <name type="scientific">Gossypium harknessii</name>
    <dbReference type="NCBI Taxonomy" id="34285"/>
    <lineage>
        <taxon>Eukaryota</taxon>
        <taxon>Viridiplantae</taxon>
        <taxon>Streptophyta</taxon>
        <taxon>Embryophyta</taxon>
        <taxon>Tracheophyta</taxon>
        <taxon>Spermatophyta</taxon>
        <taxon>Magnoliopsida</taxon>
        <taxon>eudicotyledons</taxon>
        <taxon>Gunneridae</taxon>
        <taxon>Pentapetalae</taxon>
        <taxon>rosids</taxon>
        <taxon>malvids</taxon>
        <taxon>Malvales</taxon>
        <taxon>Malvaceae</taxon>
        <taxon>Malvoideae</taxon>
        <taxon>Gossypium</taxon>
    </lineage>
</organism>
<dbReference type="EMBL" id="JABFAD010000006">
    <property type="protein sequence ID" value="MBA0799871.1"/>
    <property type="molecule type" value="Genomic_DNA"/>
</dbReference>
<keyword evidence="2" id="KW-1185">Reference proteome</keyword>
<dbReference type="Proteomes" id="UP000593560">
    <property type="component" value="Unassembled WGS sequence"/>
</dbReference>
<accession>A0A7J9GQL8</accession>
<gene>
    <name evidence="1" type="ORF">Gohar_010358</name>
</gene>
<feature type="non-terminal residue" evidence="1">
    <location>
        <position position="68"/>
    </location>
</feature>
<proteinExistence type="predicted"/>
<evidence type="ECO:0000313" key="2">
    <source>
        <dbReference type="Proteomes" id="UP000593560"/>
    </source>
</evidence>
<name>A0A7J9GQL8_9ROSI</name>
<sequence>MNTNWPVFFSKYIEIWENQYDHIPNREPIIVLELPCVPDYMPWFRIHDKPYLLSKEQRCRKICVERER</sequence>
<protein>
    <submittedName>
        <fullName evidence="1">Uncharacterized protein</fullName>
    </submittedName>
</protein>
<dbReference type="AlphaFoldDB" id="A0A7J9GQL8"/>